<gene>
    <name evidence="5" type="ORF">J8J14_24235</name>
</gene>
<evidence type="ECO:0000256" key="3">
    <source>
        <dbReference type="SAM" id="MobiDB-lite"/>
    </source>
</evidence>
<dbReference type="PANTHER" id="PTHR10204">
    <property type="entry name" value="NAD P H OXIDOREDUCTASE-RELATED"/>
    <property type="match status" value="1"/>
</dbReference>
<comment type="caution">
    <text evidence="5">The sequence shown here is derived from an EMBL/GenBank/DDBJ whole genome shotgun (WGS) entry which is preliminary data.</text>
</comment>
<protein>
    <submittedName>
        <fullName evidence="5">NAD(P)H-dependent oxidoreductase</fullName>
    </submittedName>
</protein>
<dbReference type="EMBL" id="JAGIZB010000068">
    <property type="protein sequence ID" value="MBP0447850.1"/>
    <property type="molecule type" value="Genomic_DNA"/>
</dbReference>
<dbReference type="SUPFAM" id="SSF52218">
    <property type="entry name" value="Flavoproteins"/>
    <property type="match status" value="1"/>
</dbReference>
<organism evidence="5 6">
    <name type="scientific">Pararoseomonas baculiformis</name>
    <dbReference type="NCBI Taxonomy" id="2820812"/>
    <lineage>
        <taxon>Bacteria</taxon>
        <taxon>Pseudomonadati</taxon>
        <taxon>Pseudomonadota</taxon>
        <taxon>Alphaproteobacteria</taxon>
        <taxon>Acetobacterales</taxon>
        <taxon>Acetobacteraceae</taxon>
        <taxon>Pararoseomonas</taxon>
    </lineage>
</organism>
<feature type="domain" description="Flavodoxin-like fold" evidence="4">
    <location>
        <begin position="1"/>
        <end position="177"/>
    </location>
</feature>
<sequence length="216" mass="23447">MHALVVTAHPNTASFTHAVARRMMTGIEVHPGHTAEMADLAAEGFDPRFTLADVEFFNRRAAAEPSVLAEQRRIGRADLLVLVYPVYWWSLPGLLKGWIDRVFTQGWAFDDTPEGGTVGKLGHLAVQLIGIGGADQRTITRRGYADAMRTQIDQGIFGYCGAPVVGSDLLLHSDAPSRETALRRAFDIGKGLAAAAPHQHTHTGPQPKGRTALHRP</sequence>
<keyword evidence="2" id="KW-0560">Oxidoreductase</keyword>
<keyword evidence="6" id="KW-1185">Reference proteome</keyword>
<name>A0ABS4AMR4_9PROT</name>
<dbReference type="InterPro" id="IPR051545">
    <property type="entry name" value="NAD(P)H_dehydrogenase_qn"/>
</dbReference>
<dbReference type="Proteomes" id="UP000681594">
    <property type="component" value="Unassembled WGS sequence"/>
</dbReference>
<evidence type="ECO:0000313" key="6">
    <source>
        <dbReference type="Proteomes" id="UP000681594"/>
    </source>
</evidence>
<comment type="similarity">
    <text evidence="1">Belongs to the NAD(P)H dehydrogenase (quinone) family.</text>
</comment>
<dbReference type="InterPro" id="IPR003680">
    <property type="entry name" value="Flavodoxin_fold"/>
</dbReference>
<evidence type="ECO:0000313" key="5">
    <source>
        <dbReference type="EMBL" id="MBP0447850.1"/>
    </source>
</evidence>
<proteinExistence type="inferred from homology"/>
<dbReference type="PANTHER" id="PTHR10204:SF34">
    <property type="entry name" value="NAD(P)H DEHYDROGENASE [QUINONE] 1 ISOFORM 1"/>
    <property type="match status" value="1"/>
</dbReference>
<evidence type="ECO:0000259" key="4">
    <source>
        <dbReference type="Pfam" id="PF02525"/>
    </source>
</evidence>
<dbReference type="InterPro" id="IPR029039">
    <property type="entry name" value="Flavoprotein-like_sf"/>
</dbReference>
<reference evidence="5 6" key="1">
    <citation type="submission" date="2021-03" db="EMBL/GenBank/DDBJ databases">
        <authorList>
            <person name="So Y."/>
        </authorList>
    </citation>
    <scope>NUCLEOTIDE SEQUENCE [LARGE SCALE GENOMIC DNA]</scope>
    <source>
        <strain evidence="5 6">SSH11</strain>
    </source>
</reference>
<evidence type="ECO:0000256" key="1">
    <source>
        <dbReference type="ARBA" id="ARBA00006252"/>
    </source>
</evidence>
<feature type="region of interest" description="Disordered" evidence="3">
    <location>
        <begin position="194"/>
        <end position="216"/>
    </location>
</feature>
<evidence type="ECO:0000256" key="2">
    <source>
        <dbReference type="ARBA" id="ARBA00023002"/>
    </source>
</evidence>
<accession>A0ABS4AMR4</accession>
<dbReference type="Pfam" id="PF02525">
    <property type="entry name" value="Flavodoxin_2"/>
    <property type="match status" value="1"/>
</dbReference>
<dbReference type="Gene3D" id="3.40.50.360">
    <property type="match status" value="1"/>
</dbReference>
<dbReference type="RefSeq" id="WP_209382115.1">
    <property type="nucleotide sequence ID" value="NZ_JAGIZB010000068.1"/>
</dbReference>